<reference evidence="1 2" key="1">
    <citation type="journal article" date="2011" name="Genome Res.">
        <title>Comparative genomics of citric-acid-producing Aspergillus niger ATCC 1015 versus enzyme-producing CBS 513.88.</title>
        <authorList>
            <person name="Andersen M.R."/>
            <person name="Salazar M.P."/>
            <person name="Schaap P.J."/>
            <person name="van de Vondervoort P.J."/>
            <person name="Culley D."/>
            <person name="Thykaer J."/>
            <person name="Frisvad J.C."/>
            <person name="Nielsen K.F."/>
            <person name="Albang R."/>
            <person name="Albermann K."/>
            <person name="Berka R.M."/>
            <person name="Braus G.H."/>
            <person name="Braus-Stromeyer S.A."/>
            <person name="Corrochano L.M."/>
            <person name="Dai Z."/>
            <person name="van Dijck P.W."/>
            <person name="Hofmann G."/>
            <person name="Lasure L.L."/>
            <person name="Magnuson J.K."/>
            <person name="Menke H."/>
            <person name="Meijer M."/>
            <person name="Meijer S.L."/>
            <person name="Nielsen J.B."/>
            <person name="Nielsen M.L."/>
            <person name="van Ooyen A.J."/>
            <person name="Pel H.J."/>
            <person name="Poulsen L."/>
            <person name="Samson R.A."/>
            <person name="Stam H."/>
            <person name="Tsang A."/>
            <person name="van den Brink J.M."/>
            <person name="Atkins A."/>
            <person name="Aerts A."/>
            <person name="Shapiro H."/>
            <person name="Pangilinan J."/>
            <person name="Salamov A."/>
            <person name="Lou Y."/>
            <person name="Lindquist E."/>
            <person name="Lucas S."/>
            <person name="Grimwood J."/>
            <person name="Grigoriev I.V."/>
            <person name="Kubicek C.P."/>
            <person name="Martinez D."/>
            <person name="van Peij N.N."/>
            <person name="Roubos J.A."/>
            <person name="Nielsen J."/>
            <person name="Baker S.E."/>
        </authorList>
    </citation>
    <scope>NUCLEOTIDE SEQUENCE [LARGE SCALE GENOMIC DNA]</scope>
    <source>
        <strain evidence="2">ATCC 1015 / CBS 113.46 / FGSC A1144 / LSHB Ac4 / NCTC 3858a / NRRL 328 / USDA 3528.7</strain>
    </source>
</reference>
<evidence type="ECO:0000313" key="1">
    <source>
        <dbReference type="EMBL" id="EHA22128.1"/>
    </source>
</evidence>
<dbReference type="HOGENOM" id="CLU_1049627_0_0_1"/>
<sequence>MYMAGRGSTMVAISIRRTSDVTVGGIPDLRLPAFPWKGRDIYVDRAFIGVNRKSIIRRKKKKIDPIQDAHSKSPIVMGYRLQAKECIFDYHIRYRSSFSLTQAISQLPTHLRLLPLDTLAEPALDKFNSGRPCNLSSSPGVSKPHGHCIFLTGRPVGQTIAMGVAILDEIDPLALHNIRNTLNRDRHHHSHLRRMSPEVGVDVTLHSSSYPILGPVPGSCTAEIAKVFVDHGVGLTCVVTGYNSKSRDDRLPNMSVKSVWYWVTV</sequence>
<accession>G3Y6B3</accession>
<dbReference type="Proteomes" id="UP000009038">
    <property type="component" value="Unassembled WGS sequence"/>
</dbReference>
<dbReference type="AlphaFoldDB" id="G3Y6B3"/>
<dbReference type="EMBL" id="ACJE01000013">
    <property type="protein sequence ID" value="EHA22128.1"/>
    <property type="molecule type" value="Genomic_DNA"/>
</dbReference>
<name>G3Y6B3_ASPNA</name>
<protein>
    <submittedName>
        <fullName evidence="1">Uncharacterized protein</fullName>
    </submittedName>
</protein>
<evidence type="ECO:0000313" key="2">
    <source>
        <dbReference type="Proteomes" id="UP000009038"/>
    </source>
</evidence>
<dbReference type="VEuPathDB" id="FungiDB:ASPNIDRAFT2_40947"/>
<organism evidence="1 2">
    <name type="scientific">Aspergillus niger (strain ATCC 1015 / CBS 113.46 / FGSC A1144 / LSHB Ac4 / NCTC 3858a / NRRL 328 / USDA 3528.7)</name>
    <dbReference type="NCBI Taxonomy" id="380704"/>
    <lineage>
        <taxon>Eukaryota</taxon>
        <taxon>Fungi</taxon>
        <taxon>Dikarya</taxon>
        <taxon>Ascomycota</taxon>
        <taxon>Pezizomycotina</taxon>
        <taxon>Eurotiomycetes</taxon>
        <taxon>Eurotiomycetidae</taxon>
        <taxon>Eurotiales</taxon>
        <taxon>Aspergillaceae</taxon>
        <taxon>Aspergillus</taxon>
        <taxon>Aspergillus subgen. Circumdati</taxon>
    </lineage>
</organism>
<gene>
    <name evidence="1" type="ORF">ASPNIDRAFT_40947</name>
</gene>
<comment type="caution">
    <text evidence="1">The sequence shown here is derived from an EMBL/GenBank/DDBJ whole genome shotgun (WGS) entry which is preliminary data.</text>
</comment>
<proteinExistence type="predicted"/>